<dbReference type="SMART" id="SM00089">
    <property type="entry name" value="PKD"/>
    <property type="match status" value="1"/>
</dbReference>
<sequence length="303" mass="35144">MFYNRNIFKIALLPFLVAVLVLVNVIGVKKLLPANEDVIAIVYPRVISLKDTMFFVDSTSFAKQQRWLFGDGSQSFSASGYHQYERPGNYTVLLTINNKYTDTFFVTVKDTARVYAVEDSITYIQGPQTGMQFENLVFRAGGKGAQQYRWRFGETSTVDSRESFVQYFYQAPGDYTVLLYTDNSEYPARHTIHIDPSFKASQDSILNFDSAYRQRENDFKFHLQQIADGNNFNKHYYYLLDKYLCRSEKIAVKINGQKINDFSSYCLGLQFDKDVEIQSVKLILQEDLKCMKLIEVKQGRELR</sequence>
<proteinExistence type="predicted"/>
<gene>
    <name evidence="2" type="ORF">QTN47_09205</name>
</gene>
<dbReference type="Gene3D" id="2.60.40.10">
    <property type="entry name" value="Immunoglobulins"/>
    <property type="match status" value="2"/>
</dbReference>
<organism evidence="2 3">
    <name type="scientific">Danxiaibacter flavus</name>
    <dbReference type="NCBI Taxonomy" id="3049108"/>
    <lineage>
        <taxon>Bacteria</taxon>
        <taxon>Pseudomonadati</taxon>
        <taxon>Bacteroidota</taxon>
        <taxon>Chitinophagia</taxon>
        <taxon>Chitinophagales</taxon>
        <taxon>Chitinophagaceae</taxon>
        <taxon>Danxiaibacter</taxon>
    </lineage>
</organism>
<evidence type="ECO:0000259" key="1">
    <source>
        <dbReference type="PROSITE" id="PS50093"/>
    </source>
</evidence>
<comment type="caution">
    <text evidence="2">The sequence shown here is derived from an EMBL/GenBank/DDBJ whole genome shotgun (WGS) entry which is preliminary data.</text>
</comment>
<dbReference type="PROSITE" id="PS50093">
    <property type="entry name" value="PKD"/>
    <property type="match status" value="2"/>
</dbReference>
<dbReference type="RefSeq" id="WP_369329073.1">
    <property type="nucleotide sequence ID" value="NZ_JAULBC010000002.1"/>
</dbReference>
<dbReference type="CDD" id="cd00146">
    <property type="entry name" value="PKD"/>
    <property type="match status" value="2"/>
</dbReference>
<feature type="domain" description="PKD" evidence="1">
    <location>
        <begin position="148"/>
        <end position="184"/>
    </location>
</feature>
<evidence type="ECO:0000313" key="3">
    <source>
        <dbReference type="Proteomes" id="UP001560573"/>
    </source>
</evidence>
<dbReference type="InterPro" id="IPR000601">
    <property type="entry name" value="PKD_dom"/>
</dbReference>
<dbReference type="SUPFAM" id="SSF49299">
    <property type="entry name" value="PKD domain"/>
    <property type="match status" value="2"/>
</dbReference>
<keyword evidence="3" id="KW-1185">Reference proteome</keyword>
<protein>
    <submittedName>
        <fullName evidence="2">PKD domain-containing protein</fullName>
    </submittedName>
</protein>
<dbReference type="Pfam" id="PF18911">
    <property type="entry name" value="PKD_4"/>
    <property type="match status" value="1"/>
</dbReference>
<dbReference type="InterPro" id="IPR013783">
    <property type="entry name" value="Ig-like_fold"/>
</dbReference>
<dbReference type="InterPro" id="IPR022409">
    <property type="entry name" value="PKD/Chitinase_dom"/>
</dbReference>
<reference evidence="2 3" key="1">
    <citation type="submission" date="2023-07" db="EMBL/GenBank/DDBJ databases">
        <authorList>
            <person name="Lian W.-H."/>
        </authorList>
    </citation>
    <scope>NUCLEOTIDE SEQUENCE [LARGE SCALE GENOMIC DNA]</scope>
    <source>
        <strain evidence="2 3">SYSU DXS3180</strain>
    </source>
</reference>
<evidence type="ECO:0000313" key="2">
    <source>
        <dbReference type="EMBL" id="MEX6687668.1"/>
    </source>
</evidence>
<dbReference type="Proteomes" id="UP001560573">
    <property type="component" value="Unassembled WGS sequence"/>
</dbReference>
<feature type="domain" description="PKD" evidence="1">
    <location>
        <begin position="66"/>
        <end position="98"/>
    </location>
</feature>
<accession>A0ABV3ZCT8</accession>
<dbReference type="EMBL" id="JAULBC010000002">
    <property type="protein sequence ID" value="MEX6687668.1"/>
    <property type="molecule type" value="Genomic_DNA"/>
</dbReference>
<name>A0ABV3ZCT8_9BACT</name>
<dbReference type="InterPro" id="IPR035986">
    <property type="entry name" value="PKD_dom_sf"/>
</dbReference>